<dbReference type="PRINTS" id="PR00120">
    <property type="entry name" value="HATPASE"/>
</dbReference>
<protein>
    <recommendedName>
        <fullName evidence="11">HMA domain-containing protein</fullName>
    </recommendedName>
</protein>
<dbReference type="InterPro" id="IPR023214">
    <property type="entry name" value="HAD_sf"/>
</dbReference>
<evidence type="ECO:0000256" key="5">
    <source>
        <dbReference type="ARBA" id="ARBA00022741"/>
    </source>
</evidence>
<dbReference type="InterPro" id="IPR044492">
    <property type="entry name" value="P_typ_ATPase_HD_dom"/>
</dbReference>
<dbReference type="CDD" id="cd00371">
    <property type="entry name" value="HMA"/>
    <property type="match status" value="2"/>
</dbReference>
<dbReference type="InterPro" id="IPR036163">
    <property type="entry name" value="HMA_dom_sf"/>
</dbReference>
<dbReference type="CDD" id="cd02094">
    <property type="entry name" value="P-type_ATPase_Cu-like"/>
    <property type="match status" value="1"/>
</dbReference>
<evidence type="ECO:0000256" key="1">
    <source>
        <dbReference type="ARBA" id="ARBA00004127"/>
    </source>
</evidence>
<keyword evidence="4 10" id="KW-0479">Metal-binding</keyword>
<evidence type="ECO:0000256" key="2">
    <source>
        <dbReference type="ARBA" id="ARBA00006024"/>
    </source>
</evidence>
<dbReference type="InterPro" id="IPR059000">
    <property type="entry name" value="ATPase_P-type_domA"/>
</dbReference>
<dbReference type="InterPro" id="IPR027256">
    <property type="entry name" value="P-typ_ATPase_IB"/>
</dbReference>
<keyword evidence="7" id="KW-1278">Translocase</keyword>
<dbReference type="AlphaFoldDB" id="A0A7S2KLR2"/>
<feature type="transmembrane region" description="Helical" evidence="10">
    <location>
        <begin position="397"/>
        <end position="414"/>
    </location>
</feature>
<accession>A0A7S2KLR2</accession>
<feature type="domain" description="HMA" evidence="11">
    <location>
        <begin position="14"/>
        <end position="82"/>
    </location>
</feature>
<feature type="transmembrane region" description="Helical" evidence="10">
    <location>
        <begin position="950"/>
        <end position="972"/>
    </location>
</feature>
<dbReference type="InterPro" id="IPR008250">
    <property type="entry name" value="ATPase_P-typ_transduc_dom_A_sf"/>
</dbReference>
<reference evidence="12" key="1">
    <citation type="submission" date="2021-01" db="EMBL/GenBank/DDBJ databases">
        <authorList>
            <person name="Corre E."/>
            <person name="Pelletier E."/>
            <person name="Niang G."/>
            <person name="Scheremetjew M."/>
            <person name="Finn R."/>
            <person name="Kale V."/>
            <person name="Holt S."/>
            <person name="Cochrane G."/>
            <person name="Meng A."/>
            <person name="Brown T."/>
            <person name="Cohen L."/>
        </authorList>
    </citation>
    <scope>NUCLEOTIDE SEQUENCE</scope>
    <source>
        <strain evidence="12">B650</strain>
    </source>
</reference>
<dbReference type="SFLD" id="SFLDS00003">
    <property type="entry name" value="Haloacid_Dehalogenase"/>
    <property type="match status" value="1"/>
</dbReference>
<dbReference type="SUPFAM" id="SSF81653">
    <property type="entry name" value="Calcium ATPase, transduction domain A"/>
    <property type="match status" value="1"/>
</dbReference>
<evidence type="ECO:0000313" key="12">
    <source>
        <dbReference type="EMBL" id="CAD9579166.1"/>
    </source>
</evidence>
<proteinExistence type="inferred from homology"/>
<keyword evidence="6 10" id="KW-0067">ATP-binding</keyword>
<keyword evidence="3 10" id="KW-0812">Transmembrane</keyword>
<dbReference type="PROSITE" id="PS50846">
    <property type="entry name" value="HMA_2"/>
    <property type="match status" value="1"/>
</dbReference>
<dbReference type="InterPro" id="IPR023298">
    <property type="entry name" value="ATPase_P-typ_TM_dom_sf"/>
</dbReference>
<dbReference type="SUPFAM" id="SSF55008">
    <property type="entry name" value="HMA, heavy metal-associated domain"/>
    <property type="match status" value="2"/>
</dbReference>
<dbReference type="Gene3D" id="3.40.1110.10">
    <property type="entry name" value="Calcium-transporting ATPase, cytoplasmic domain N"/>
    <property type="match status" value="1"/>
</dbReference>
<evidence type="ECO:0000259" key="11">
    <source>
        <dbReference type="PROSITE" id="PS50846"/>
    </source>
</evidence>
<dbReference type="SUPFAM" id="SSF56784">
    <property type="entry name" value="HAD-like"/>
    <property type="match status" value="1"/>
</dbReference>
<keyword evidence="9 10" id="KW-0472">Membrane</keyword>
<dbReference type="EMBL" id="HBGY01015085">
    <property type="protein sequence ID" value="CAD9579166.1"/>
    <property type="molecule type" value="Transcribed_RNA"/>
</dbReference>
<dbReference type="InterPro" id="IPR036412">
    <property type="entry name" value="HAD-like_sf"/>
</dbReference>
<dbReference type="PANTHER" id="PTHR43520">
    <property type="entry name" value="ATP7, ISOFORM B"/>
    <property type="match status" value="1"/>
</dbReference>
<dbReference type="Gene3D" id="3.30.70.100">
    <property type="match status" value="2"/>
</dbReference>
<dbReference type="Gene3D" id="2.70.150.10">
    <property type="entry name" value="Calcium-transporting ATPase, cytoplasmic transduction domain A"/>
    <property type="match status" value="1"/>
</dbReference>
<dbReference type="GO" id="GO:0016887">
    <property type="term" value="F:ATP hydrolysis activity"/>
    <property type="evidence" value="ECO:0007669"/>
    <property type="project" value="InterPro"/>
</dbReference>
<keyword evidence="5 10" id="KW-0547">Nucleotide-binding</keyword>
<evidence type="ECO:0000256" key="3">
    <source>
        <dbReference type="ARBA" id="ARBA00022692"/>
    </source>
</evidence>
<dbReference type="SFLD" id="SFLDG00002">
    <property type="entry name" value="C1.7:_P-type_atpase_like"/>
    <property type="match status" value="1"/>
</dbReference>
<dbReference type="InterPro" id="IPR023299">
    <property type="entry name" value="ATPase_P-typ_cyto_dom_N"/>
</dbReference>
<feature type="transmembrane region" description="Helical" evidence="10">
    <location>
        <begin position="567"/>
        <end position="585"/>
    </location>
</feature>
<keyword evidence="8 10" id="KW-1133">Transmembrane helix</keyword>
<dbReference type="SUPFAM" id="SSF81665">
    <property type="entry name" value="Calcium ATPase, transmembrane domain M"/>
    <property type="match status" value="1"/>
</dbReference>
<name>A0A7S2KLR2_9STRA</name>
<dbReference type="NCBIfam" id="TIGR01494">
    <property type="entry name" value="ATPase_P-type"/>
    <property type="match status" value="2"/>
</dbReference>
<dbReference type="GO" id="GO:0043682">
    <property type="term" value="F:P-type divalent copper transporter activity"/>
    <property type="evidence" value="ECO:0007669"/>
    <property type="project" value="TreeGrafter"/>
</dbReference>
<dbReference type="FunFam" id="2.70.150.10:FF:000002">
    <property type="entry name" value="Copper-transporting ATPase 1, putative"/>
    <property type="match status" value="1"/>
</dbReference>
<dbReference type="Pfam" id="PF00122">
    <property type="entry name" value="E1-E2_ATPase"/>
    <property type="match status" value="1"/>
</dbReference>
<dbReference type="Gene3D" id="3.40.50.1000">
    <property type="entry name" value="HAD superfamily/HAD-like"/>
    <property type="match status" value="1"/>
</dbReference>
<dbReference type="InterPro" id="IPR001757">
    <property type="entry name" value="P_typ_ATPase"/>
</dbReference>
<evidence type="ECO:0000256" key="4">
    <source>
        <dbReference type="ARBA" id="ARBA00022723"/>
    </source>
</evidence>
<dbReference type="NCBIfam" id="TIGR01511">
    <property type="entry name" value="ATPase-IB1_Cu"/>
    <property type="match status" value="1"/>
</dbReference>
<feature type="transmembrane region" description="Helical" evidence="10">
    <location>
        <begin position="978"/>
        <end position="999"/>
    </location>
</feature>
<comment type="similarity">
    <text evidence="2 10">Belongs to the cation transport ATPase (P-type) (TC 3.A.3) family. Type IB subfamily.</text>
</comment>
<evidence type="ECO:0000256" key="7">
    <source>
        <dbReference type="ARBA" id="ARBA00022967"/>
    </source>
</evidence>
<dbReference type="InterPro" id="IPR006121">
    <property type="entry name" value="HMA_dom"/>
</dbReference>
<feature type="transmembrane region" description="Helical" evidence="10">
    <location>
        <begin position="284"/>
        <end position="304"/>
    </location>
</feature>
<dbReference type="Pfam" id="PF00702">
    <property type="entry name" value="Hydrolase"/>
    <property type="match status" value="1"/>
</dbReference>
<evidence type="ECO:0000256" key="6">
    <source>
        <dbReference type="ARBA" id="ARBA00022840"/>
    </source>
</evidence>
<feature type="transmembrane region" description="Helical" evidence="10">
    <location>
        <begin position="591"/>
        <end position="616"/>
    </location>
</feature>
<evidence type="ECO:0000256" key="10">
    <source>
        <dbReference type="RuleBase" id="RU362081"/>
    </source>
</evidence>
<sequence length="1055" mass="111537">MADDNEQQQYITTTTIHLRVIGMMCQKNCGSTVQAALANTPGVISAEASFSTASATAVIANDAGVDVEDLIDAVECVGFDCCLLSDAEDLEAYVPASSVALQTDVTAPAEFTEPDVTIITNNTNTSTSDEEETFHVIYSVSGMSCAVCTGRVERLLVEATPQAIHASVILSTGKARVIFRTATTTASNHIDDEEGEEEESSLDGCDAIELERQALQQVPRLTQVEMEHCASLCATAVSRGGYECQILSINTPGNDAEDNGVSLQDNAARMERNRAAELGAWKHLLLTSLVFTVPLVAVHAGIISVPGDDDDNDTGNGTPSLKEWIMLLLATPVQFYVGRRFYLAAYKGLRGGVMGMDFLVVMGTSAAYLYSIIIFLLKLHCGDCNGASDRPPTFETGAMLLTFVTFGKFLEAYARGKTATALQTLMQLQPVIGYKVEDTDALTKESKVSIHALRTIEVPISDIKVDDLLVVLPGARIPTDGVIVAREGGGSCSYIDESALSGEPFPVAKGIGDDVFGSCVNQLSVLLIKVTATGGETFLARIVKLIEDAQASKAPIQAHADKVAGKFAPMVMILSTITFCAWAAFGPGDDIYSVFYKALMSAISVVVIACPCALGLATPTAVMVGTGVGARNGLLIKGGAVLEKASTISTVVFDKTGTLTTGRAVMGDKVDFIAEDDDLLKNCPSGVDKENISLWLAACAESCSEHPLGKTIFNAARKIRGDDPIGSQDGVCVSSFFVEPGSGVECIVERAGWGKRTVRVGNKEWACDSTSSIGVSQATELRQKGQIVVYVSVSDDTSNARRVVSVLGIVDPIEAEAKSCVGALHDMGIDVWICTGDHEITANAVASQIGIDNSRICANVKPEGKADLISRLQKRNKFNGIEGEGGVAVVGDGINDAVALARADVGIAIGAGTEVAVEAADIVLVRSSLHDAVVALHLSKVVFRRIQLNFVWATAYNLCALPVAMGVLYPFTSWTLPPAFAGLMMAFSSVSVVFSSLLLNLYSKPDIQEVTFGGAEHGGGIFSVFHRKNSPQWTSVATSTDFSGDDIIDDGLQIV</sequence>
<dbReference type="GO" id="GO:0055070">
    <property type="term" value="P:copper ion homeostasis"/>
    <property type="evidence" value="ECO:0007669"/>
    <property type="project" value="TreeGrafter"/>
</dbReference>
<evidence type="ECO:0000256" key="8">
    <source>
        <dbReference type="ARBA" id="ARBA00022989"/>
    </source>
</evidence>
<organism evidence="12">
    <name type="scientific">Leptocylindrus danicus</name>
    <dbReference type="NCBI Taxonomy" id="163516"/>
    <lineage>
        <taxon>Eukaryota</taxon>
        <taxon>Sar</taxon>
        <taxon>Stramenopiles</taxon>
        <taxon>Ochrophyta</taxon>
        <taxon>Bacillariophyta</taxon>
        <taxon>Coscinodiscophyceae</taxon>
        <taxon>Chaetocerotophycidae</taxon>
        <taxon>Leptocylindrales</taxon>
        <taxon>Leptocylindraceae</taxon>
        <taxon>Leptocylindrus</taxon>
    </lineage>
</organism>
<dbReference type="GO" id="GO:0005507">
    <property type="term" value="F:copper ion binding"/>
    <property type="evidence" value="ECO:0007669"/>
    <property type="project" value="TreeGrafter"/>
</dbReference>
<dbReference type="PROSITE" id="PS00154">
    <property type="entry name" value="ATPASE_E1_E2"/>
    <property type="match status" value="1"/>
</dbReference>
<feature type="transmembrane region" description="Helical" evidence="10">
    <location>
        <begin position="324"/>
        <end position="346"/>
    </location>
</feature>
<dbReference type="PRINTS" id="PR00119">
    <property type="entry name" value="CATATPASE"/>
</dbReference>
<dbReference type="InterPro" id="IPR018303">
    <property type="entry name" value="ATPase_P-typ_P_site"/>
</dbReference>
<dbReference type="GO" id="GO:0005524">
    <property type="term" value="F:ATP binding"/>
    <property type="evidence" value="ECO:0007669"/>
    <property type="project" value="UniProtKB-UniRule"/>
</dbReference>
<comment type="subcellular location">
    <subcellularLocation>
        <location evidence="1">Endomembrane system</location>
        <topology evidence="1">Multi-pass membrane protein</topology>
    </subcellularLocation>
    <subcellularLocation>
        <location evidence="10">Membrane</location>
    </subcellularLocation>
</comment>
<feature type="transmembrane region" description="Helical" evidence="10">
    <location>
        <begin position="358"/>
        <end position="377"/>
    </location>
</feature>
<evidence type="ECO:0000256" key="9">
    <source>
        <dbReference type="ARBA" id="ARBA00023136"/>
    </source>
</evidence>
<gene>
    <name evidence="12" type="ORF">LDAN0321_LOCUS9785</name>
</gene>
<dbReference type="GO" id="GO:0012505">
    <property type="term" value="C:endomembrane system"/>
    <property type="evidence" value="ECO:0007669"/>
    <property type="project" value="UniProtKB-SubCell"/>
</dbReference>
<dbReference type="NCBIfam" id="TIGR01525">
    <property type="entry name" value="ATPase-IB_hvy"/>
    <property type="match status" value="1"/>
</dbReference>
<dbReference type="PANTHER" id="PTHR43520:SF8">
    <property type="entry name" value="P-TYPE CU(+) TRANSPORTER"/>
    <property type="match status" value="1"/>
</dbReference>
<dbReference type="GO" id="GO:0016020">
    <property type="term" value="C:membrane"/>
    <property type="evidence" value="ECO:0007669"/>
    <property type="project" value="UniProtKB-SubCell"/>
</dbReference>
<dbReference type="SFLD" id="SFLDF00027">
    <property type="entry name" value="p-type_atpase"/>
    <property type="match status" value="1"/>
</dbReference>